<accession>A0A7S3LJF9</accession>
<evidence type="ECO:0000259" key="2">
    <source>
        <dbReference type="Pfam" id="PF25372"/>
    </source>
</evidence>
<proteinExistence type="predicted"/>
<dbReference type="InterPro" id="IPR001611">
    <property type="entry name" value="Leu-rich_rpt"/>
</dbReference>
<gene>
    <name evidence="3" type="ORF">ASTO00021_LOCUS3536</name>
</gene>
<feature type="region of interest" description="Disordered" evidence="1">
    <location>
        <begin position="33"/>
        <end position="59"/>
    </location>
</feature>
<dbReference type="InterPro" id="IPR032675">
    <property type="entry name" value="LRR_dom_sf"/>
</dbReference>
<dbReference type="Gene3D" id="3.80.10.10">
    <property type="entry name" value="Ribonuclease Inhibitor"/>
    <property type="match status" value="3"/>
</dbReference>
<dbReference type="SMART" id="SM00368">
    <property type="entry name" value="LRR_RI"/>
    <property type="match status" value="6"/>
</dbReference>
<evidence type="ECO:0000256" key="1">
    <source>
        <dbReference type="SAM" id="MobiDB-lite"/>
    </source>
</evidence>
<dbReference type="Pfam" id="PF25372">
    <property type="entry name" value="DUF7885"/>
    <property type="match status" value="1"/>
</dbReference>
<dbReference type="PANTHER" id="PTHR13318">
    <property type="entry name" value="PARTNER OF PAIRED, ISOFORM B-RELATED"/>
    <property type="match status" value="1"/>
</dbReference>
<dbReference type="SMART" id="SM00367">
    <property type="entry name" value="LRR_CC"/>
    <property type="match status" value="11"/>
</dbReference>
<dbReference type="InterPro" id="IPR057207">
    <property type="entry name" value="FBXL15_LRR"/>
</dbReference>
<sequence length="822" mass="91590">MGSNCTRALGGFHFDNPVDHNGIVRRFRYRDPNRANSEDGLESETVTYENDGNGRSGNNPPAVLLRRHSHYLRQNHNQNRFILKESAFSSSSLPIVSKIARSFSENNCPLPIPDTKNYQDSNSLSFTIEPESLVHLCLRCVCDNPQCWTRPDIEEVIEKAISTTADPAGRVGTGVHTDHNNYKAKPDHDEESQNINGFLTTEINQRSVRKNVIKPLRLYLHVLPINLYRKLFTMLVDHRLLTFDYLPSFYECWLDEVCLSSYPGLKDNWLEHIIQFDLIRKLDLSGCKDITDDGFRVLAAMGYGKGALCSLNVSSCSLLTDASVSSVLHALSQTLEELDISKCHQLTDSTLARLVSCSRLRVCKIDGCKQFTSPYLCQLGLLTELEHLSLNMCMNVNDHVISALKPAEGIHQVMNSAAASVSSILVSANNSIDNEDESDSRATSALLQNSPTFRDKTVLVQAHTGTQRRTGLRRLKSLGVGWCNITNKGCYHFTSFPELRRLIISSCPISGKGFSKIFQLVNIEYLEARYCDNIGDSIDGFKNLTQMETLKLDYAKEVRVLPRSMPKLRHLSLSNTAVGDTALMDLANGAPLLEYLNVEATPISGRATREFNKLVNLTHLDVSDTALGDIGLCSLQSLQKLKHLNVFHSSVTNRGIRILSSSCYSKALEELNLDSNHIKDEGLKHLTSLPKLRRLDLFGANVSDAGVKHLCFSPTLEELELCGGKITDEGVRYLCIITSLRRLNISQNIMIGDEGVKCISFSLSKLISLNISLTGISTHGLLELRNVKTLEELTARNLKKTVPASVVAQLLHELPRLWHVLV</sequence>
<evidence type="ECO:0000313" key="3">
    <source>
        <dbReference type="EMBL" id="CAE0433215.1"/>
    </source>
</evidence>
<organism evidence="3">
    <name type="scientific">Aplanochytrium stocchinoi</name>
    <dbReference type="NCBI Taxonomy" id="215587"/>
    <lineage>
        <taxon>Eukaryota</taxon>
        <taxon>Sar</taxon>
        <taxon>Stramenopiles</taxon>
        <taxon>Bigyra</taxon>
        <taxon>Labyrinthulomycetes</taxon>
        <taxon>Thraustochytrida</taxon>
        <taxon>Thraustochytriidae</taxon>
        <taxon>Aplanochytrium</taxon>
    </lineage>
</organism>
<dbReference type="AlphaFoldDB" id="A0A7S3LJF9"/>
<dbReference type="SUPFAM" id="SSF52058">
    <property type="entry name" value="L domain-like"/>
    <property type="match status" value="1"/>
</dbReference>
<dbReference type="PROSITE" id="PS51450">
    <property type="entry name" value="LRR"/>
    <property type="match status" value="1"/>
</dbReference>
<dbReference type="EMBL" id="HBIN01004948">
    <property type="protein sequence ID" value="CAE0433215.1"/>
    <property type="molecule type" value="Transcribed_RNA"/>
</dbReference>
<dbReference type="SUPFAM" id="SSF52047">
    <property type="entry name" value="RNI-like"/>
    <property type="match status" value="1"/>
</dbReference>
<dbReference type="InterPro" id="IPR006553">
    <property type="entry name" value="Leu-rich_rpt_Cys-con_subtyp"/>
</dbReference>
<dbReference type="GO" id="GO:0019005">
    <property type="term" value="C:SCF ubiquitin ligase complex"/>
    <property type="evidence" value="ECO:0007669"/>
    <property type="project" value="TreeGrafter"/>
</dbReference>
<protein>
    <recommendedName>
        <fullName evidence="2">F-box/LRR-repeat protein 15-like leucin rich repeat domain-containing protein</fullName>
    </recommendedName>
</protein>
<dbReference type="Pfam" id="PF13516">
    <property type="entry name" value="LRR_6"/>
    <property type="match status" value="6"/>
</dbReference>
<reference evidence="3" key="1">
    <citation type="submission" date="2021-01" db="EMBL/GenBank/DDBJ databases">
        <authorList>
            <person name="Corre E."/>
            <person name="Pelletier E."/>
            <person name="Niang G."/>
            <person name="Scheremetjew M."/>
            <person name="Finn R."/>
            <person name="Kale V."/>
            <person name="Holt S."/>
            <person name="Cochrane G."/>
            <person name="Meng A."/>
            <person name="Brown T."/>
            <person name="Cohen L."/>
        </authorList>
    </citation>
    <scope>NUCLEOTIDE SEQUENCE</scope>
    <source>
        <strain evidence="3">GSBS06</strain>
    </source>
</reference>
<name>A0A7S3LJF9_9STRA</name>
<dbReference type="GO" id="GO:0031146">
    <property type="term" value="P:SCF-dependent proteasomal ubiquitin-dependent protein catabolic process"/>
    <property type="evidence" value="ECO:0007669"/>
    <property type="project" value="TreeGrafter"/>
</dbReference>
<feature type="domain" description="F-box/LRR-repeat protein 15-like leucin rich repeat" evidence="2">
    <location>
        <begin position="235"/>
        <end position="393"/>
    </location>
</feature>